<dbReference type="InParanoid" id="A0A1S3IJR4"/>
<evidence type="ECO:0000313" key="1">
    <source>
        <dbReference type="Proteomes" id="UP000085678"/>
    </source>
</evidence>
<gene>
    <name evidence="2" type="primary">LOC106164688</name>
</gene>
<proteinExistence type="predicted"/>
<accession>A0A1S3IJR4</accession>
<dbReference type="OrthoDB" id="6159834at2759"/>
<keyword evidence="1" id="KW-1185">Reference proteome</keyword>
<dbReference type="GeneID" id="106164688"/>
<reference evidence="2" key="1">
    <citation type="submission" date="2025-08" db="UniProtKB">
        <authorList>
            <consortium name="RefSeq"/>
        </authorList>
    </citation>
    <scope>IDENTIFICATION</scope>
    <source>
        <tissue evidence="2">Gonads</tissue>
    </source>
</reference>
<dbReference type="Proteomes" id="UP000085678">
    <property type="component" value="Unplaced"/>
</dbReference>
<organism evidence="1 2">
    <name type="scientific">Lingula anatina</name>
    <name type="common">Brachiopod</name>
    <name type="synonym">Lingula unguis</name>
    <dbReference type="NCBI Taxonomy" id="7574"/>
    <lineage>
        <taxon>Eukaryota</taxon>
        <taxon>Metazoa</taxon>
        <taxon>Spiralia</taxon>
        <taxon>Lophotrochozoa</taxon>
        <taxon>Brachiopoda</taxon>
        <taxon>Linguliformea</taxon>
        <taxon>Lingulata</taxon>
        <taxon>Lingulida</taxon>
        <taxon>Linguloidea</taxon>
        <taxon>Lingulidae</taxon>
        <taxon>Lingula</taxon>
    </lineage>
</organism>
<dbReference type="RefSeq" id="XP_013398126.1">
    <property type="nucleotide sequence ID" value="XM_013542672.1"/>
</dbReference>
<evidence type="ECO:0000313" key="2">
    <source>
        <dbReference type="RefSeq" id="XP_013398126.1"/>
    </source>
</evidence>
<dbReference type="AlphaFoldDB" id="A0A1S3IJR4"/>
<dbReference type="KEGG" id="lak:106164688"/>
<sequence length="195" mass="22125">MYAVVLFDKTNEVEVVPSSWIDGDKCLWTDHLKSTTVTKATEPNVSPTADWRPYSVTVRRQQDKTEEEDYRAFNVEGKVGMKRKGNFPSLSLKQRKKLSYSRYDISSKTILSQRHAWLTSNEINLVHGILSDMFPKVEGFHGTCALEFVKNGHILSTPTSSFVQIVYLNSHWLTLSNINSNISNCVQIPDLGDPD</sequence>
<name>A0A1S3IJR4_LINAN</name>
<protein>
    <submittedName>
        <fullName evidence="2">Uncharacterized protein LOC106164688</fullName>
    </submittedName>
</protein>